<evidence type="ECO:0000256" key="4">
    <source>
        <dbReference type="ARBA" id="ARBA00023239"/>
    </source>
</evidence>
<evidence type="ECO:0000313" key="10">
    <source>
        <dbReference type="Proteomes" id="UP001317532"/>
    </source>
</evidence>
<dbReference type="Gene3D" id="2.40.420.10">
    <property type="entry name" value="conserved putative lor/sdh protein from methanococcus maripaludis s2 domain"/>
    <property type="match status" value="1"/>
</dbReference>
<dbReference type="GO" id="GO:0000166">
    <property type="term" value="F:nucleotide binding"/>
    <property type="evidence" value="ECO:0007669"/>
    <property type="project" value="UniProtKB-KW"/>
</dbReference>
<dbReference type="NCBIfam" id="TIGR00300">
    <property type="entry name" value="TIGR00300 family protein"/>
    <property type="match status" value="1"/>
</dbReference>
<dbReference type="Pfam" id="PF04455">
    <property type="entry name" value="Saccharop_dh_N"/>
    <property type="match status" value="1"/>
</dbReference>
<comment type="cofactor">
    <cofactor evidence="1">
        <name>NAD(+)</name>
        <dbReference type="ChEBI" id="CHEBI:57540"/>
    </cofactor>
</comment>
<evidence type="ECO:0000259" key="8">
    <source>
        <dbReference type="Pfam" id="PF21571"/>
    </source>
</evidence>
<gene>
    <name evidence="9" type="ORF">WPS_02070</name>
</gene>
<feature type="domain" description="LOR/SDH bifunctional enzyme conserved" evidence="6">
    <location>
        <begin position="12"/>
        <end position="111"/>
    </location>
</feature>
<dbReference type="EC" id="4.3.1.12" evidence="5"/>
<evidence type="ECO:0000256" key="2">
    <source>
        <dbReference type="ARBA" id="ARBA00022741"/>
    </source>
</evidence>
<evidence type="ECO:0000256" key="1">
    <source>
        <dbReference type="ARBA" id="ARBA00001911"/>
    </source>
</evidence>
<feature type="domain" description="Arginine dihydrolase ArgZ/ArgE-like C-terminal first subdomain" evidence="8">
    <location>
        <begin position="113"/>
        <end position="191"/>
    </location>
</feature>
<proteinExistence type="predicted"/>
<dbReference type="GO" id="GO:0008473">
    <property type="term" value="F:ornithine cyclodeaminase activity"/>
    <property type="evidence" value="ECO:0007669"/>
    <property type="project" value="UniProtKB-EC"/>
</dbReference>
<dbReference type="InterPro" id="IPR005239">
    <property type="entry name" value="ArgZ/ArgE-like"/>
</dbReference>
<dbReference type="AlphaFoldDB" id="A0AAN2C8E1"/>
<feature type="domain" description="Arginine dihydrolase ArgZ/ArgE-like C-terminal second subdomain" evidence="7">
    <location>
        <begin position="194"/>
        <end position="405"/>
    </location>
</feature>
<dbReference type="InterPro" id="IPR007545">
    <property type="entry name" value="LOR/SDH_bifunc_enz_cons_dom"/>
</dbReference>
<evidence type="ECO:0000259" key="7">
    <source>
        <dbReference type="Pfam" id="PF21570"/>
    </source>
</evidence>
<accession>A0AAN2C8E1</accession>
<dbReference type="CDD" id="cd12144">
    <property type="entry name" value="SDH_N_domain"/>
    <property type="match status" value="1"/>
</dbReference>
<evidence type="ECO:0000256" key="3">
    <source>
        <dbReference type="ARBA" id="ARBA00023027"/>
    </source>
</evidence>
<dbReference type="Pfam" id="PF21571">
    <property type="entry name" value="ArgZ-like_C_1st"/>
    <property type="match status" value="1"/>
</dbReference>
<keyword evidence="3" id="KW-0520">NAD</keyword>
<dbReference type="Gene3D" id="3.40.50.10690">
    <property type="entry name" value="putative lor/sdh protein like domains"/>
    <property type="match status" value="1"/>
</dbReference>
<dbReference type="Proteomes" id="UP001317532">
    <property type="component" value="Chromosome"/>
</dbReference>
<keyword evidence="2" id="KW-0547">Nucleotide-binding</keyword>
<dbReference type="KEGG" id="vab:WPS_02070"/>
<dbReference type="Pfam" id="PF21570">
    <property type="entry name" value="ArgZ-like_C_2nd"/>
    <property type="match status" value="1"/>
</dbReference>
<evidence type="ECO:0000313" key="9">
    <source>
        <dbReference type="EMBL" id="BDE04931.1"/>
    </source>
</evidence>
<dbReference type="InterPro" id="IPR048963">
    <property type="entry name" value="ArgZ/ArgE-like_C_2nd"/>
</dbReference>
<name>A0AAN2C8E1_UNVUL</name>
<evidence type="ECO:0000256" key="5">
    <source>
        <dbReference type="ARBA" id="ARBA00066346"/>
    </source>
</evidence>
<keyword evidence="4" id="KW-0456">Lyase</keyword>
<organism evidence="9 10">
    <name type="scientific">Vulcanimicrobium alpinum</name>
    <dbReference type="NCBI Taxonomy" id="3016050"/>
    <lineage>
        <taxon>Bacteria</taxon>
        <taxon>Bacillati</taxon>
        <taxon>Vulcanimicrobiota</taxon>
        <taxon>Vulcanimicrobiia</taxon>
        <taxon>Vulcanimicrobiales</taxon>
        <taxon>Vulcanimicrobiaceae</taxon>
        <taxon>Vulcanimicrobium</taxon>
    </lineage>
</organism>
<protein>
    <recommendedName>
        <fullName evidence="5">ornithine cyclodeaminase</fullName>
        <ecNumber evidence="5">4.3.1.12</ecNumber>
    </recommendedName>
</protein>
<reference evidence="9 10" key="1">
    <citation type="journal article" date="2022" name="ISME Commun">
        <title>Vulcanimicrobium alpinus gen. nov. sp. nov., the first cultivated representative of the candidate phylum 'Eremiobacterota', is a metabolically versatile aerobic anoxygenic phototroph.</title>
        <authorList>
            <person name="Yabe S."/>
            <person name="Muto K."/>
            <person name="Abe K."/>
            <person name="Yokota A."/>
            <person name="Staudigel H."/>
            <person name="Tebo B.M."/>
        </authorList>
    </citation>
    <scope>NUCLEOTIDE SEQUENCE [LARGE SCALE GENOMIC DNA]</scope>
    <source>
        <strain evidence="9 10">WC8-2</strain>
    </source>
</reference>
<keyword evidence="10" id="KW-1185">Reference proteome</keyword>
<dbReference type="InterPro" id="IPR048964">
    <property type="entry name" value="ArgZ/ArgE-like_C_1st"/>
</dbReference>
<evidence type="ECO:0000259" key="6">
    <source>
        <dbReference type="Pfam" id="PF04455"/>
    </source>
</evidence>
<dbReference type="RefSeq" id="WP_317996011.1">
    <property type="nucleotide sequence ID" value="NZ_AP025523.1"/>
</dbReference>
<sequence length="419" mass="44641">MASASSSATVVRRIELRGHILDSGIFNRVLGVLTDHERAAYVIEEFDSGRTKVDPSYARLAIEADDQAYLDELIDKLREQGAEVMEEGDAATEPAPADGVLPDQFYATTNYATEVRVGGSWLPVANPEMDCAIVLDDGGALTVPPSDVKAGDPVVVGHQGVKVSIPQRARRKAVFEFMASAVSSEKPRHALLGELARELLAVLRSGKRVLVVGGPAIIHTGAGPYLADLIRGGYVTALYAGNALAVHDMESQFFGTSLGVNLEDAFPAEEGHVHHLRTVNRLRAAGGIRNAIDRGILRAGVMYEAYQKKIPVVLCGSIRDDGPIPDVITDVVEAQRAMRAYVPQIGMALMVCTLLHSVAVGNLLPATCKTVCVDINPSSVTKLTDRGSHQTLGIVMDASSFLRELTLAIEAAEAELGSG</sequence>
<dbReference type="EMBL" id="AP025523">
    <property type="protein sequence ID" value="BDE04931.1"/>
    <property type="molecule type" value="Genomic_DNA"/>
</dbReference>